<gene>
    <name evidence="1" type="ORF">ECPE_LOCUS11981</name>
</gene>
<reference evidence="1 2" key="2">
    <citation type="submission" date="2018-11" db="EMBL/GenBank/DDBJ databases">
        <authorList>
            <consortium name="Pathogen Informatics"/>
        </authorList>
    </citation>
    <scope>NUCLEOTIDE SEQUENCE [LARGE SCALE GENOMIC DNA]</scope>
    <source>
        <strain evidence="1 2">Egypt</strain>
    </source>
</reference>
<dbReference type="Proteomes" id="UP000272942">
    <property type="component" value="Unassembled WGS sequence"/>
</dbReference>
<name>A0A183AYE6_9TREM</name>
<reference evidence="3" key="1">
    <citation type="submission" date="2016-06" db="UniProtKB">
        <authorList>
            <consortium name="WormBaseParasite"/>
        </authorList>
    </citation>
    <scope>IDENTIFICATION</scope>
</reference>
<evidence type="ECO:0000313" key="1">
    <source>
        <dbReference type="EMBL" id="VDP89195.1"/>
    </source>
</evidence>
<protein>
    <submittedName>
        <fullName evidence="3">Oxidoreductase</fullName>
    </submittedName>
</protein>
<proteinExistence type="predicted"/>
<sequence>MYYGQCSKDVMRPSAQGACPYRTDLIPTKYCWVIRKVIQLRPVHYLQLRQQKEMQNPTRIGALGIGGLHFG</sequence>
<dbReference type="EMBL" id="UZAN01051921">
    <property type="protein sequence ID" value="VDP89195.1"/>
    <property type="molecule type" value="Genomic_DNA"/>
</dbReference>
<keyword evidence="2" id="KW-1185">Reference proteome</keyword>
<organism evidence="3">
    <name type="scientific">Echinostoma caproni</name>
    <dbReference type="NCBI Taxonomy" id="27848"/>
    <lineage>
        <taxon>Eukaryota</taxon>
        <taxon>Metazoa</taxon>
        <taxon>Spiralia</taxon>
        <taxon>Lophotrochozoa</taxon>
        <taxon>Platyhelminthes</taxon>
        <taxon>Trematoda</taxon>
        <taxon>Digenea</taxon>
        <taxon>Plagiorchiida</taxon>
        <taxon>Echinostomata</taxon>
        <taxon>Echinostomatoidea</taxon>
        <taxon>Echinostomatidae</taxon>
        <taxon>Echinostoma</taxon>
    </lineage>
</organism>
<evidence type="ECO:0000313" key="2">
    <source>
        <dbReference type="Proteomes" id="UP000272942"/>
    </source>
</evidence>
<dbReference type="AlphaFoldDB" id="A0A183AYE6"/>
<dbReference type="WBParaSite" id="ECPE_0001201601-mRNA-1">
    <property type="protein sequence ID" value="ECPE_0001201601-mRNA-1"/>
    <property type="gene ID" value="ECPE_0001201601"/>
</dbReference>
<evidence type="ECO:0000313" key="3">
    <source>
        <dbReference type="WBParaSite" id="ECPE_0001201601-mRNA-1"/>
    </source>
</evidence>
<accession>A0A183AYE6</accession>